<evidence type="ECO:0000313" key="2">
    <source>
        <dbReference type="EMBL" id="KAK5108813.1"/>
    </source>
</evidence>
<accession>A0AAN7TAD4</accession>
<organism evidence="2 3">
    <name type="scientific">Meristemomyces frigidus</name>
    <dbReference type="NCBI Taxonomy" id="1508187"/>
    <lineage>
        <taxon>Eukaryota</taxon>
        <taxon>Fungi</taxon>
        <taxon>Dikarya</taxon>
        <taxon>Ascomycota</taxon>
        <taxon>Pezizomycotina</taxon>
        <taxon>Dothideomycetes</taxon>
        <taxon>Dothideomycetidae</taxon>
        <taxon>Mycosphaerellales</taxon>
        <taxon>Teratosphaeriaceae</taxon>
        <taxon>Meristemomyces</taxon>
    </lineage>
</organism>
<feature type="compositionally biased region" description="Basic and acidic residues" evidence="1">
    <location>
        <begin position="9"/>
        <end position="25"/>
    </location>
</feature>
<name>A0AAN7TAD4_9PEZI</name>
<dbReference type="AlphaFoldDB" id="A0AAN7TAD4"/>
<protein>
    <submittedName>
        <fullName evidence="2">Uncharacterized protein</fullName>
    </submittedName>
</protein>
<comment type="caution">
    <text evidence="2">The sequence shown here is derived from an EMBL/GenBank/DDBJ whole genome shotgun (WGS) entry which is preliminary data.</text>
</comment>
<feature type="region of interest" description="Disordered" evidence="1">
    <location>
        <begin position="427"/>
        <end position="459"/>
    </location>
</feature>
<proteinExistence type="predicted"/>
<feature type="compositionally biased region" description="Low complexity" evidence="1">
    <location>
        <begin position="502"/>
        <end position="516"/>
    </location>
</feature>
<dbReference type="EMBL" id="JAVRRL010000077">
    <property type="protein sequence ID" value="KAK5108813.1"/>
    <property type="molecule type" value="Genomic_DNA"/>
</dbReference>
<evidence type="ECO:0000313" key="3">
    <source>
        <dbReference type="Proteomes" id="UP001310890"/>
    </source>
</evidence>
<feature type="region of interest" description="Disordered" evidence="1">
    <location>
        <begin position="1"/>
        <end position="37"/>
    </location>
</feature>
<reference evidence="2" key="1">
    <citation type="submission" date="2023-08" db="EMBL/GenBank/DDBJ databases">
        <title>Black Yeasts Isolated from many extreme environments.</title>
        <authorList>
            <person name="Coleine C."/>
            <person name="Stajich J.E."/>
            <person name="Selbmann L."/>
        </authorList>
    </citation>
    <scope>NUCLEOTIDE SEQUENCE</scope>
    <source>
        <strain evidence="2">CCFEE 5401</strain>
    </source>
</reference>
<feature type="compositionally biased region" description="Low complexity" evidence="1">
    <location>
        <begin position="439"/>
        <end position="456"/>
    </location>
</feature>
<dbReference type="Proteomes" id="UP001310890">
    <property type="component" value="Unassembled WGS sequence"/>
</dbReference>
<sequence length="585" mass="64373">MSSHQTLLHGHDKGKARRVDKEARKSATHRPSQPISRETQPFSLLCCRGEAPPTALEWSLGFREHCEDNSEDESTTTSEPDSETVFEWDVVDLYKISLLLLRYGHDTCGPVLRIFVCSVIEPWRKVECFLDKRTILLAGPLLTDAETDEITLAVEVQETRVINAVPWLRREIRRLNAKLIEKSETLRKNANGYTGSLETPQKWVVDTSKCKPLPRTSKPKAEEKPTSHVLKYTSFAPFVSGERPNELQDNVAPAAETHLTAAKPCTGAKYTSSGTSPGSQWKQDPVVAEKCTTGPVSPRDKNVVQTGKGKLQLDGAFTYAGTQRTSGSAAAITLETPRHISAQEETSRGKQELRTYWADRILRESETWHKPRPSMAAMAKIVAPKQADEFVRAKSSAREVAAANAVATIADGAAMQEAKGPAKEKLQHHRPPIRDADPNSNTAVTCTSTNSSSSSNGAEENAKLNAVLIDRAADAAIVKRQRNRMAKERETHSASNSVSGEVAMSAAVDASTDATAEVVSRVSSQEDSESDAEQDEQDAQEWVDVPGEGVERLDDWEGVDAEPEAERRLGKWVNVFAKVERGWWL</sequence>
<evidence type="ECO:0000256" key="1">
    <source>
        <dbReference type="SAM" id="MobiDB-lite"/>
    </source>
</evidence>
<feature type="region of interest" description="Disordered" evidence="1">
    <location>
        <begin position="481"/>
        <end position="563"/>
    </location>
</feature>
<feature type="compositionally biased region" description="Acidic residues" evidence="1">
    <location>
        <begin position="526"/>
        <end position="541"/>
    </location>
</feature>
<gene>
    <name evidence="2" type="ORF">LTR62_007787</name>
</gene>